<feature type="compositionally biased region" description="Pro residues" evidence="1">
    <location>
        <begin position="38"/>
        <end position="50"/>
    </location>
</feature>
<accession>A0A8K0T2L9</accession>
<gene>
    <name evidence="2" type="ORF">B0I35DRAFT_121745</name>
</gene>
<organism evidence="2 3">
    <name type="scientific">Stachybotrys elegans</name>
    <dbReference type="NCBI Taxonomy" id="80388"/>
    <lineage>
        <taxon>Eukaryota</taxon>
        <taxon>Fungi</taxon>
        <taxon>Dikarya</taxon>
        <taxon>Ascomycota</taxon>
        <taxon>Pezizomycotina</taxon>
        <taxon>Sordariomycetes</taxon>
        <taxon>Hypocreomycetidae</taxon>
        <taxon>Hypocreales</taxon>
        <taxon>Stachybotryaceae</taxon>
        <taxon>Stachybotrys</taxon>
    </lineage>
</organism>
<evidence type="ECO:0000313" key="3">
    <source>
        <dbReference type="Proteomes" id="UP000813444"/>
    </source>
</evidence>
<proteinExistence type="predicted"/>
<evidence type="ECO:0000313" key="2">
    <source>
        <dbReference type="EMBL" id="KAH7325910.1"/>
    </source>
</evidence>
<feature type="region of interest" description="Disordered" evidence="1">
    <location>
        <begin position="31"/>
        <end position="52"/>
    </location>
</feature>
<dbReference type="Proteomes" id="UP000813444">
    <property type="component" value="Unassembled WGS sequence"/>
</dbReference>
<keyword evidence="3" id="KW-1185">Reference proteome</keyword>
<name>A0A8K0T2L9_9HYPO</name>
<reference evidence="2" key="1">
    <citation type="journal article" date="2021" name="Nat. Commun.">
        <title>Genetic determinants of endophytism in the Arabidopsis root mycobiome.</title>
        <authorList>
            <person name="Mesny F."/>
            <person name="Miyauchi S."/>
            <person name="Thiergart T."/>
            <person name="Pickel B."/>
            <person name="Atanasova L."/>
            <person name="Karlsson M."/>
            <person name="Huettel B."/>
            <person name="Barry K.W."/>
            <person name="Haridas S."/>
            <person name="Chen C."/>
            <person name="Bauer D."/>
            <person name="Andreopoulos W."/>
            <person name="Pangilinan J."/>
            <person name="LaButti K."/>
            <person name="Riley R."/>
            <person name="Lipzen A."/>
            <person name="Clum A."/>
            <person name="Drula E."/>
            <person name="Henrissat B."/>
            <person name="Kohler A."/>
            <person name="Grigoriev I.V."/>
            <person name="Martin F.M."/>
            <person name="Hacquard S."/>
        </authorList>
    </citation>
    <scope>NUCLEOTIDE SEQUENCE</scope>
    <source>
        <strain evidence="2">MPI-CAGE-CH-0235</strain>
    </source>
</reference>
<dbReference type="EMBL" id="JAGPNK010000002">
    <property type="protein sequence ID" value="KAH7325910.1"/>
    <property type="molecule type" value="Genomic_DNA"/>
</dbReference>
<comment type="caution">
    <text evidence="2">The sequence shown here is derived from an EMBL/GenBank/DDBJ whole genome shotgun (WGS) entry which is preliminary data.</text>
</comment>
<protein>
    <submittedName>
        <fullName evidence="2">Uncharacterized protein</fullName>
    </submittedName>
</protein>
<evidence type="ECO:0000256" key="1">
    <source>
        <dbReference type="SAM" id="MobiDB-lite"/>
    </source>
</evidence>
<dbReference type="AlphaFoldDB" id="A0A8K0T2L9"/>
<sequence>MHLAALHRHLFAQSFSDACIHSSSYNNDIRQSGGAWIPRPPASTSPPSPPSIRSRTFVHRGRMDATHALVGSLDQTACAQCSVRQPCMQEASSGTVEALGSFPSLRMPSINNSFACHAHTPPKTARRGEGEITRCGRAVGSVPGAFRGHVVVMKQQHTRTLRDRYKVSSLDLSPGFPAKTGARHGAASCLCTWLLTGATAVCPHSLR</sequence>